<dbReference type="PANTHER" id="PTHR47660:SF2">
    <property type="entry name" value="TRANSCRIPTION FACTOR WITH C2H2 AND ZN(2)-CYS(6) DNA BINDING DOMAIN (EUROFUNG)"/>
    <property type="match status" value="1"/>
</dbReference>
<dbReference type="CDD" id="cd12148">
    <property type="entry name" value="fungal_TF_MHR"/>
    <property type="match status" value="1"/>
</dbReference>
<evidence type="ECO:0000259" key="8">
    <source>
        <dbReference type="PROSITE" id="PS50048"/>
    </source>
</evidence>
<evidence type="ECO:0000256" key="6">
    <source>
        <dbReference type="PROSITE-ProRule" id="PRU00042"/>
    </source>
</evidence>
<proteinExistence type="predicted"/>
<dbReference type="GO" id="GO:0000981">
    <property type="term" value="F:DNA-binding transcription factor activity, RNA polymerase II-specific"/>
    <property type="evidence" value="ECO:0007669"/>
    <property type="project" value="InterPro"/>
</dbReference>
<gene>
    <name evidence="10" type="ORF">EJ06DRAFT_477606</name>
</gene>
<organism evidence="10 11">
    <name type="scientific">Trichodelitschia bisporula</name>
    <dbReference type="NCBI Taxonomy" id="703511"/>
    <lineage>
        <taxon>Eukaryota</taxon>
        <taxon>Fungi</taxon>
        <taxon>Dikarya</taxon>
        <taxon>Ascomycota</taxon>
        <taxon>Pezizomycotina</taxon>
        <taxon>Dothideomycetes</taxon>
        <taxon>Dothideomycetes incertae sedis</taxon>
        <taxon>Phaeotrichales</taxon>
        <taxon>Phaeotrichaceae</taxon>
        <taxon>Trichodelitschia</taxon>
    </lineage>
</organism>
<dbReference type="OrthoDB" id="40579at2759"/>
<protein>
    <recommendedName>
        <fullName evidence="12">Transcription factor Cmr1</fullName>
    </recommendedName>
</protein>
<keyword evidence="2" id="KW-0862">Zinc</keyword>
<feature type="domain" description="Zn(2)-C6 fungal-type" evidence="8">
    <location>
        <begin position="77"/>
        <end position="106"/>
    </location>
</feature>
<dbReference type="GO" id="GO:0003677">
    <property type="term" value="F:DNA binding"/>
    <property type="evidence" value="ECO:0007669"/>
    <property type="project" value="InterPro"/>
</dbReference>
<evidence type="ECO:0000256" key="5">
    <source>
        <dbReference type="ARBA" id="ARBA00023242"/>
    </source>
</evidence>
<evidence type="ECO:0000256" key="1">
    <source>
        <dbReference type="ARBA" id="ARBA00022723"/>
    </source>
</evidence>
<dbReference type="AlphaFoldDB" id="A0A6G1HV44"/>
<evidence type="ECO:0000259" key="9">
    <source>
        <dbReference type="PROSITE" id="PS50157"/>
    </source>
</evidence>
<accession>A0A6G1HV44</accession>
<feature type="region of interest" description="Disordered" evidence="7">
    <location>
        <begin position="115"/>
        <end position="178"/>
    </location>
</feature>
<feature type="compositionally biased region" description="Low complexity" evidence="7">
    <location>
        <begin position="165"/>
        <end position="175"/>
    </location>
</feature>
<evidence type="ECO:0000313" key="11">
    <source>
        <dbReference type="Proteomes" id="UP000799640"/>
    </source>
</evidence>
<dbReference type="InterPro" id="IPR036236">
    <property type="entry name" value="Znf_C2H2_sf"/>
</dbReference>
<dbReference type="PROSITE" id="PS50157">
    <property type="entry name" value="ZINC_FINGER_C2H2_2"/>
    <property type="match status" value="2"/>
</dbReference>
<name>A0A6G1HV44_9PEZI</name>
<dbReference type="SUPFAM" id="SSF57667">
    <property type="entry name" value="beta-beta-alpha zinc fingers"/>
    <property type="match status" value="1"/>
</dbReference>
<feature type="compositionally biased region" description="Polar residues" evidence="7">
    <location>
        <begin position="123"/>
        <end position="140"/>
    </location>
</feature>
<dbReference type="InterPro" id="IPR001138">
    <property type="entry name" value="Zn2Cys6_DnaBD"/>
</dbReference>
<dbReference type="GO" id="GO:0006351">
    <property type="term" value="P:DNA-templated transcription"/>
    <property type="evidence" value="ECO:0007669"/>
    <property type="project" value="InterPro"/>
</dbReference>
<dbReference type="PROSITE" id="PS00028">
    <property type="entry name" value="ZINC_FINGER_C2H2_1"/>
    <property type="match status" value="2"/>
</dbReference>
<dbReference type="PROSITE" id="PS00463">
    <property type="entry name" value="ZN2_CY6_FUNGAL_1"/>
    <property type="match status" value="1"/>
</dbReference>
<keyword evidence="1" id="KW-0479">Metal-binding</keyword>
<feature type="non-terminal residue" evidence="10">
    <location>
        <position position="1"/>
    </location>
</feature>
<dbReference type="Proteomes" id="UP000799640">
    <property type="component" value="Unassembled WGS sequence"/>
</dbReference>
<dbReference type="InterPro" id="IPR036864">
    <property type="entry name" value="Zn2-C6_fun-type_DNA-bd_sf"/>
</dbReference>
<dbReference type="SMART" id="SM00066">
    <property type="entry name" value="GAL4"/>
    <property type="match status" value="1"/>
</dbReference>
<dbReference type="SMART" id="SM00355">
    <property type="entry name" value="ZnF_C2H2"/>
    <property type="match status" value="2"/>
</dbReference>
<dbReference type="Gene3D" id="3.30.160.60">
    <property type="entry name" value="Classic Zinc Finger"/>
    <property type="match status" value="2"/>
</dbReference>
<keyword evidence="4" id="KW-0804">Transcription</keyword>
<reference evidence="10" key="1">
    <citation type="journal article" date="2020" name="Stud. Mycol.">
        <title>101 Dothideomycetes genomes: a test case for predicting lifestyles and emergence of pathogens.</title>
        <authorList>
            <person name="Haridas S."/>
            <person name="Albert R."/>
            <person name="Binder M."/>
            <person name="Bloem J."/>
            <person name="Labutti K."/>
            <person name="Salamov A."/>
            <person name="Andreopoulos B."/>
            <person name="Baker S."/>
            <person name="Barry K."/>
            <person name="Bills G."/>
            <person name="Bluhm B."/>
            <person name="Cannon C."/>
            <person name="Castanera R."/>
            <person name="Culley D."/>
            <person name="Daum C."/>
            <person name="Ezra D."/>
            <person name="Gonzalez J."/>
            <person name="Henrissat B."/>
            <person name="Kuo A."/>
            <person name="Liang C."/>
            <person name="Lipzen A."/>
            <person name="Lutzoni F."/>
            <person name="Magnuson J."/>
            <person name="Mondo S."/>
            <person name="Nolan M."/>
            <person name="Ohm R."/>
            <person name="Pangilinan J."/>
            <person name="Park H.-J."/>
            <person name="Ramirez L."/>
            <person name="Alfaro M."/>
            <person name="Sun H."/>
            <person name="Tritt A."/>
            <person name="Yoshinaga Y."/>
            <person name="Zwiers L.-H."/>
            <person name="Turgeon B."/>
            <person name="Goodwin S."/>
            <person name="Spatafora J."/>
            <person name="Crous P."/>
            <person name="Grigoriev I."/>
        </authorList>
    </citation>
    <scope>NUCLEOTIDE SEQUENCE</scope>
    <source>
        <strain evidence="10">CBS 262.69</strain>
    </source>
</reference>
<dbReference type="EMBL" id="ML996696">
    <property type="protein sequence ID" value="KAF2399933.1"/>
    <property type="molecule type" value="Genomic_DNA"/>
</dbReference>
<dbReference type="CDD" id="cd00067">
    <property type="entry name" value="GAL4"/>
    <property type="match status" value="1"/>
</dbReference>
<dbReference type="Gene3D" id="4.10.240.10">
    <property type="entry name" value="Zn(2)-C6 fungal-type DNA-binding domain"/>
    <property type="match status" value="1"/>
</dbReference>
<dbReference type="Pfam" id="PF04082">
    <property type="entry name" value="Fungal_trans"/>
    <property type="match status" value="1"/>
</dbReference>
<evidence type="ECO:0000256" key="2">
    <source>
        <dbReference type="ARBA" id="ARBA00022833"/>
    </source>
</evidence>
<dbReference type="InterPro" id="IPR013087">
    <property type="entry name" value="Znf_C2H2_type"/>
</dbReference>
<keyword evidence="3" id="KW-0805">Transcription regulation</keyword>
<dbReference type="SUPFAM" id="SSF57701">
    <property type="entry name" value="Zn2/Cys6 DNA-binding domain"/>
    <property type="match status" value="1"/>
</dbReference>
<dbReference type="PANTHER" id="PTHR47660">
    <property type="entry name" value="TRANSCRIPTION FACTOR WITH C2H2 AND ZN(2)-CYS(6) DNA BINDING DOMAIN (EUROFUNG)-RELATED-RELATED"/>
    <property type="match status" value="1"/>
</dbReference>
<dbReference type="PROSITE" id="PS50048">
    <property type="entry name" value="ZN2_CY6_FUNGAL_2"/>
    <property type="match status" value="1"/>
</dbReference>
<dbReference type="Pfam" id="PF00172">
    <property type="entry name" value="Zn_clus"/>
    <property type="match status" value="1"/>
</dbReference>
<keyword evidence="11" id="KW-1185">Reference proteome</keyword>
<dbReference type="InterPro" id="IPR007219">
    <property type="entry name" value="XnlR_reg_dom"/>
</dbReference>
<evidence type="ECO:0000256" key="3">
    <source>
        <dbReference type="ARBA" id="ARBA00023015"/>
    </source>
</evidence>
<keyword evidence="5" id="KW-0539">Nucleus</keyword>
<evidence type="ECO:0000313" key="10">
    <source>
        <dbReference type="EMBL" id="KAF2399933.1"/>
    </source>
</evidence>
<evidence type="ECO:0000256" key="7">
    <source>
        <dbReference type="SAM" id="MobiDB-lite"/>
    </source>
</evidence>
<keyword evidence="6" id="KW-0863">Zinc-finger</keyword>
<dbReference type="GO" id="GO:0008270">
    <property type="term" value="F:zinc ion binding"/>
    <property type="evidence" value="ECO:0007669"/>
    <property type="project" value="UniProtKB-KW"/>
</dbReference>
<evidence type="ECO:0008006" key="12">
    <source>
        <dbReference type="Google" id="ProtNLM"/>
    </source>
</evidence>
<feature type="domain" description="C2H2-type" evidence="9">
    <location>
        <begin position="1"/>
        <end position="28"/>
    </location>
</feature>
<evidence type="ECO:0000256" key="4">
    <source>
        <dbReference type="ARBA" id="ARBA00023163"/>
    </source>
</evidence>
<feature type="domain" description="C2H2-type" evidence="9">
    <location>
        <begin position="29"/>
        <end position="57"/>
    </location>
</feature>
<sequence length="956" mass="106586">IWCPYCGNQFGRAEHLERHLLTHTNVKPFKCSLCHMSFARKDLRQRHLNTIHSNCEDTSSSGNVNAMMKTTERNAIACENCARTKTKCDKSFPCSRCEAKGLSCRVRAARRKSKIAKREEQNHQQLLNGVQPASSNSSQEALPKGAEGSPQQLPPDTFPEEYGGSQFQSPSSRSSTVILTPRRGTVASNPEEVMVATAAMTGPLNYTPMLDQQMGPWSSPQAQFAQQQPQPFNPIARPDATMAPGMTGSMGPFFEAERQMVPALFSGYSLGSNPSLQLHTPLNTPPLASPNFDGIHHSPWPLANDSAYYSGGVDHVVEDNSPDMDASGSTELTPTPTVRAYDGWNSFCCHRFISPADCPSTAQYNLSSLQQLLQDKGFWETWKLQCPDADLSNSQLKVAPLQEDARDILFAVTQKSFRTASKRRKDGNVDAGSSTDLKFAPLPPARVLERFLELYAAKVERHFPMTPLGCLDINRLLNRAPNSELASILVLLMVATGALATQSIDARLLSCGLTEASRVCLRSVIEKDIRLARSPMTHHAGLLFIMSAAWSGDKWLMDIAIGQRGMYLAMMRDTRVPESTAVSAEPMSRLSWEHWLRQEESSRLTYSWCILDLELALFHDQQPLMTLDDFVVPMPTDDSLWEATTEQQWGEASERAYPAGNDWPPSLGDLFATLKEAPHRIRGERLTLLQLRLLLHPILSEVGQYRSYLRGLQSHESGSARQRCSEVQTLLSQWNTLAAQHIEARGSSCAIQSTLALFQLISLAVVSDIKAIEKFSRRPHQLKPSRCLDHEELAVVHACQVLRHIRLVTPSLRPHWWAAAVYRASMTIWFWTYMLPSKVEAPTSPSGRFMLDKAHMGEAEVQHFLHSKAGGPMIARQDGVVIEVDTPPLALGVGVEILDEGFLNTFGDGIRFKLVSMTKEFRGAPERLTSTQDRFHQEQQRIHVGIGRPREVEAWE</sequence>